<dbReference type="RefSeq" id="WP_002690676.1">
    <property type="nucleotide sequence ID" value="NZ_CM001797.1"/>
</dbReference>
<dbReference type="Pfam" id="PF14359">
    <property type="entry name" value="DUF4406"/>
    <property type="match status" value="1"/>
</dbReference>
<comment type="caution">
    <text evidence="1">The sequence shown here is derived from an EMBL/GenBank/DDBJ whole genome shotgun (WGS) entry which is preliminary data.</text>
</comment>
<dbReference type="AlphaFoldDB" id="A0A0F6MPT6"/>
<accession>A0A0F6MPT6</accession>
<reference evidence="1" key="1">
    <citation type="submission" date="2012-01" db="EMBL/GenBank/DDBJ databases">
        <title>The Genome Sequence of Treponema denticola OTK.</title>
        <authorList>
            <consortium name="The Broad Institute Genome Sequencing Platform"/>
            <person name="Earl A."/>
            <person name="Ward D."/>
            <person name="Feldgarden M."/>
            <person name="Gevers D."/>
            <person name="Blanton J.M."/>
            <person name="Fenno C.J."/>
            <person name="Baranova O.V."/>
            <person name="Mathney J."/>
            <person name="Dewhirst F.E."/>
            <person name="Izard J."/>
            <person name="Young S.K."/>
            <person name="Zeng Q."/>
            <person name="Gargeya S."/>
            <person name="Fitzgerald M."/>
            <person name="Haas B."/>
            <person name="Abouelleil A."/>
            <person name="Alvarado L."/>
            <person name="Arachchi H.M."/>
            <person name="Berlin A."/>
            <person name="Chapman S.B."/>
            <person name="Gearin G."/>
            <person name="Goldberg J."/>
            <person name="Griggs A."/>
            <person name="Gujja S."/>
            <person name="Hansen M."/>
            <person name="Heiman D."/>
            <person name="Howarth C."/>
            <person name="Larimer J."/>
            <person name="Lui A."/>
            <person name="MacDonald P.J.P."/>
            <person name="McCowen C."/>
            <person name="Montmayeur A."/>
            <person name="Murphy C."/>
            <person name="Neiman D."/>
            <person name="Pearson M."/>
            <person name="Priest M."/>
            <person name="Roberts A."/>
            <person name="Saif S."/>
            <person name="Shea T."/>
            <person name="Sisk P."/>
            <person name="Stolte C."/>
            <person name="Sykes S."/>
            <person name="Wortman J."/>
            <person name="Nusbaum C."/>
            <person name="Birren B."/>
        </authorList>
    </citation>
    <scope>NUCLEOTIDE SEQUENCE [LARGE SCALE GENOMIC DNA]</scope>
    <source>
        <strain evidence="1">OTK</strain>
    </source>
</reference>
<dbReference type="HOGENOM" id="CLU_154463_2_0_12"/>
<proteinExistence type="predicted"/>
<dbReference type="Proteomes" id="UP000011701">
    <property type="component" value="Chromosome"/>
</dbReference>
<evidence type="ECO:0000313" key="1">
    <source>
        <dbReference type="EMBL" id="EMB23304.1"/>
    </source>
</evidence>
<dbReference type="Gene3D" id="3.40.50.450">
    <property type="match status" value="1"/>
</dbReference>
<protein>
    <recommendedName>
        <fullName evidence="2">DUF4406 domain-containing protein</fullName>
    </recommendedName>
</protein>
<evidence type="ECO:0008006" key="2">
    <source>
        <dbReference type="Google" id="ProtNLM"/>
    </source>
</evidence>
<gene>
    <name evidence="1" type="ORF">HMPREF9723_00442</name>
</gene>
<dbReference type="SUPFAM" id="SSF52309">
    <property type="entry name" value="N-(deoxy)ribosyltransferase-like"/>
    <property type="match status" value="1"/>
</dbReference>
<organism evidence="1">
    <name type="scientific">Treponema denticola OTK</name>
    <dbReference type="NCBI Taxonomy" id="999434"/>
    <lineage>
        <taxon>Bacteria</taxon>
        <taxon>Pseudomonadati</taxon>
        <taxon>Spirochaetota</taxon>
        <taxon>Spirochaetia</taxon>
        <taxon>Spirochaetales</taxon>
        <taxon>Treponemataceae</taxon>
        <taxon>Treponema</taxon>
    </lineage>
</organism>
<dbReference type="PATRIC" id="fig|999434.4.peg.463"/>
<name>A0A0F6MPT6_TREDN</name>
<sequence length="125" mass="14684">MIVYISGPITGIKNNNTEAFYKMEKALKKSFEKLPYFKIVNPQRLAIRVDAYFKEISRVLKKEKRPRWEDYMRACIAELAGCSHVVVLENYKKSKGVKVELFLAKLLGIPIFFSLEELRNNYKKF</sequence>
<dbReference type="EMBL" id="AGDY01000004">
    <property type="protein sequence ID" value="EMB23304.1"/>
    <property type="molecule type" value="Genomic_DNA"/>
</dbReference>
<dbReference type="InterPro" id="IPR025518">
    <property type="entry name" value="DUF4406"/>
</dbReference>